<feature type="compositionally biased region" description="Basic and acidic residues" evidence="10">
    <location>
        <begin position="44"/>
        <end position="56"/>
    </location>
</feature>
<comment type="function">
    <text evidence="6">Component of the PRP19-CDC5L complex that forms an integral part of the spliceosome and is required for activating pre-mRNA splicing. Participates in AID/AICDA-mediated somatic hypermutation (SHM) and class-switch recombination (CSR), 2 processes resulting in the production of high-affinity, mutated isotype-switched antibodies.</text>
</comment>
<proteinExistence type="predicted"/>
<reference evidence="12 13" key="1">
    <citation type="submission" date="2013-11" db="EMBL/GenBank/DDBJ databases">
        <title>Opisthorchis viverrini - life in the bile duct.</title>
        <authorList>
            <person name="Young N.D."/>
            <person name="Nagarajan N."/>
            <person name="Lin S.J."/>
            <person name="Korhonen P.K."/>
            <person name="Jex A.R."/>
            <person name="Hall R.S."/>
            <person name="Safavi-Hemami H."/>
            <person name="Kaewkong W."/>
            <person name="Bertrand D."/>
            <person name="Gao S."/>
            <person name="Seet Q."/>
            <person name="Wongkham S."/>
            <person name="Teh B.T."/>
            <person name="Wongkham C."/>
            <person name="Intapan P.M."/>
            <person name="Maleewong W."/>
            <person name="Yang X."/>
            <person name="Hu M."/>
            <person name="Wang Z."/>
            <person name="Hofmann A."/>
            <person name="Sternberg P.W."/>
            <person name="Tan P."/>
            <person name="Wang J."/>
            <person name="Gasser R.B."/>
        </authorList>
    </citation>
    <scope>NUCLEOTIDE SEQUENCE [LARGE SCALE GENOMIC DNA]</scope>
</reference>
<dbReference type="SMART" id="SM01156">
    <property type="entry name" value="DUF1716"/>
    <property type="match status" value="1"/>
</dbReference>
<dbReference type="EMBL" id="KL596675">
    <property type="protein sequence ID" value="KER29602.1"/>
    <property type="molecule type" value="Genomic_DNA"/>
</dbReference>
<feature type="region of interest" description="Disordered" evidence="10">
    <location>
        <begin position="401"/>
        <end position="424"/>
    </location>
</feature>
<sequence>MLGMSCRLRLVLSFVLRFIVIQQSPSPQLRRSLKPPPPPSLSERAPEDAEYKRPRFSDMPSAVPSITHTDASSFIGHTEEIPRVVNLTGYDIEDEEPNQPTTVGASEVDEATVRRLTLYLEKRALANQEARTKFPDQPKRFMQSEVDLQETLEEMQVIAANPNLYPILADHTRSVSLLLGLLSHENTDISLAVIDLLHELLESNGLMEAGPSRVNPLLDLLFNGQLIQLLMQNVARLDESNKDEADGVHKTLGIVENLLDVRPEMNVTMSNQGLFSWLLRRLQRRPVFDRNKLYVSELLSILLQLDEANRRHLGEVDGIDILLQQLAQYKRHDPSSPEEIELMHNMFDCLCSALMLPENKDRFLKGEGIQLMNLMLREKHMSRDSALRVLDYALCVVNSANAAPQPQPDTQDPEGPQKPGSTSSDPLAVVIANCSKFVDVLGLRTIFPLFMHSPRERVAKSKVPTKVREKPKSLGGPTAAEMEEHVINIIGALLRHCPSVQKNRVLAKFVESDHEKVDRLIELHLQYFDRVKATDSRIRAMKEDQPRWVGYTPEEIEDELMLERLGGGLLPLQILDIIILEVCVNGAPTTESQTSSDMIRYMLLCTLIFTLTNAHPYVRVLVVLATGFDEIETVTVVHVLRAAGAHVTLASLSPGKLLVRGAHMLRVKPDVDLLTGPTDPYDAVILPGGEAAVELMSASEELGRLLIEYEKYNKYIGAMGVSALALQQHRIAYGALLTADPRVENKLSDFYGFIASDDVVVDKTLVTCTGPGSAMQFALEMVELLFDKEKAERLSKKLLYRSL</sequence>
<protein>
    <recommendedName>
        <fullName evidence="8">Beta-catenin-like protein 1</fullName>
    </recommendedName>
    <alternativeName>
        <fullName evidence="9">Nuclear-associated protein</fullName>
    </alternativeName>
</protein>
<dbReference type="Gene3D" id="3.40.50.880">
    <property type="match status" value="1"/>
</dbReference>
<dbReference type="STRING" id="6198.A0A074ZUS9"/>
<comment type="subunit">
    <text evidence="7">Component of the PRP19-CDC5L splicing complex composed of a core complex comprising a homotetramer of PRPF19, CDC5L, PLRG1 and BCAS2, and at least three less stably associated proteins CTNNBL1, CWC15 and HSPA8. Interacts directly with CWC15 and CDC5L in the complex. Interacts with AICDA; the interaction is important for the antibody diversification activity of AICDA. Interacts with PRPF31 (via its NLS). Interacts (via its N-terminal NLS) with KPNA1 and KPNA2.</text>
</comment>
<evidence type="ECO:0000256" key="1">
    <source>
        <dbReference type="ARBA" id="ARBA00004123"/>
    </source>
</evidence>
<evidence type="ECO:0000256" key="9">
    <source>
        <dbReference type="ARBA" id="ARBA00083862"/>
    </source>
</evidence>
<dbReference type="Proteomes" id="UP000054324">
    <property type="component" value="Unassembled WGS sequence"/>
</dbReference>
<evidence type="ECO:0000256" key="6">
    <source>
        <dbReference type="ARBA" id="ARBA00058456"/>
    </source>
</evidence>
<dbReference type="InterPro" id="IPR013180">
    <property type="entry name" value="CTNNBL1_N"/>
</dbReference>
<name>A0A074ZUS9_OPIVI</name>
<feature type="region of interest" description="Disordered" evidence="10">
    <location>
        <begin position="27"/>
        <end position="63"/>
    </location>
</feature>
<evidence type="ECO:0000256" key="4">
    <source>
        <dbReference type="ARBA" id="ARBA00023054"/>
    </source>
</evidence>
<dbReference type="PANTHER" id="PTHR14978:SF0">
    <property type="entry name" value="BETA-CATENIN-LIKE PROTEIN 1"/>
    <property type="match status" value="1"/>
</dbReference>
<evidence type="ECO:0000313" key="13">
    <source>
        <dbReference type="Proteomes" id="UP000054324"/>
    </source>
</evidence>
<dbReference type="GO" id="GO:0010467">
    <property type="term" value="P:gene expression"/>
    <property type="evidence" value="ECO:0007669"/>
    <property type="project" value="UniProtKB-ARBA"/>
</dbReference>
<keyword evidence="5" id="KW-0539">Nucleus</keyword>
<dbReference type="InterPro" id="IPR016024">
    <property type="entry name" value="ARM-type_fold"/>
</dbReference>
<dbReference type="AlphaFoldDB" id="A0A074ZUS9"/>
<dbReference type="SUPFAM" id="SSF52317">
    <property type="entry name" value="Class I glutamine amidotransferase-like"/>
    <property type="match status" value="1"/>
</dbReference>
<dbReference type="FunFam" id="1.25.10.10:FF:001136">
    <property type="entry name" value="Beta-catenin-like protein 1"/>
    <property type="match status" value="1"/>
</dbReference>
<evidence type="ECO:0000259" key="11">
    <source>
        <dbReference type="SMART" id="SM01156"/>
    </source>
</evidence>
<dbReference type="GO" id="GO:0005681">
    <property type="term" value="C:spliceosomal complex"/>
    <property type="evidence" value="ECO:0007669"/>
    <property type="project" value="TreeGrafter"/>
</dbReference>
<dbReference type="CDD" id="cd03135">
    <property type="entry name" value="GATase1_DJ-1"/>
    <property type="match status" value="1"/>
</dbReference>
<dbReference type="PANTHER" id="PTHR14978">
    <property type="entry name" value="BETA-CATENIN-LIKE PROTEIN 1 NUCLEAR ASSOCIATED PROTEIN"/>
    <property type="match status" value="1"/>
</dbReference>
<evidence type="ECO:0000256" key="10">
    <source>
        <dbReference type="SAM" id="MobiDB-lite"/>
    </source>
</evidence>
<dbReference type="InterPro" id="IPR039678">
    <property type="entry name" value="CTNNBL1"/>
</dbReference>
<dbReference type="KEGG" id="ovi:T265_03803"/>
<dbReference type="Pfam" id="PF08216">
    <property type="entry name" value="CTNNBL"/>
    <property type="match status" value="2"/>
</dbReference>
<accession>A0A074ZUS9</accession>
<dbReference type="RefSeq" id="XP_009166638.1">
    <property type="nucleotide sequence ID" value="XM_009168374.1"/>
</dbReference>
<keyword evidence="13" id="KW-1185">Reference proteome</keyword>
<feature type="domain" description="Beta-catenin-like protein 1 N-terminal" evidence="11">
    <location>
        <begin position="85"/>
        <end position="194"/>
    </location>
</feature>
<dbReference type="InterPro" id="IPR002818">
    <property type="entry name" value="DJ-1/PfpI"/>
</dbReference>
<dbReference type="CTD" id="20317990"/>
<dbReference type="OrthoDB" id="1898821at2759"/>
<evidence type="ECO:0000256" key="2">
    <source>
        <dbReference type="ARBA" id="ARBA00022553"/>
    </source>
</evidence>
<keyword evidence="4" id="KW-0175">Coiled coil</keyword>
<evidence type="ECO:0000256" key="5">
    <source>
        <dbReference type="ARBA" id="ARBA00023242"/>
    </source>
</evidence>
<organism evidence="12 13">
    <name type="scientific">Opisthorchis viverrini</name>
    <name type="common">Southeast Asian liver fluke</name>
    <dbReference type="NCBI Taxonomy" id="6198"/>
    <lineage>
        <taxon>Eukaryota</taxon>
        <taxon>Metazoa</taxon>
        <taxon>Spiralia</taxon>
        <taxon>Lophotrochozoa</taxon>
        <taxon>Platyhelminthes</taxon>
        <taxon>Trematoda</taxon>
        <taxon>Digenea</taxon>
        <taxon>Opisthorchiida</taxon>
        <taxon>Opisthorchiata</taxon>
        <taxon>Opisthorchiidae</taxon>
        <taxon>Opisthorchis</taxon>
    </lineage>
</organism>
<dbReference type="GeneID" id="20317990"/>
<dbReference type="SUPFAM" id="SSF48371">
    <property type="entry name" value="ARM repeat"/>
    <property type="match status" value="1"/>
</dbReference>
<comment type="subcellular location">
    <subcellularLocation>
        <location evidence="1">Nucleus</location>
    </subcellularLocation>
</comment>
<dbReference type="Pfam" id="PF01965">
    <property type="entry name" value="DJ-1_PfpI"/>
    <property type="match status" value="1"/>
</dbReference>
<dbReference type="InterPro" id="IPR011989">
    <property type="entry name" value="ARM-like"/>
</dbReference>
<keyword evidence="3" id="KW-0677">Repeat</keyword>
<evidence type="ECO:0000256" key="8">
    <source>
        <dbReference type="ARBA" id="ARBA00070106"/>
    </source>
</evidence>
<dbReference type="InterPro" id="IPR029062">
    <property type="entry name" value="Class_I_gatase-like"/>
</dbReference>
<evidence type="ECO:0000313" key="12">
    <source>
        <dbReference type="EMBL" id="KER29602.1"/>
    </source>
</evidence>
<evidence type="ECO:0000256" key="7">
    <source>
        <dbReference type="ARBA" id="ARBA00061776"/>
    </source>
</evidence>
<gene>
    <name evidence="12" type="ORF">T265_03803</name>
</gene>
<dbReference type="Gene3D" id="1.25.10.10">
    <property type="entry name" value="Leucine-rich Repeat Variant"/>
    <property type="match status" value="1"/>
</dbReference>
<evidence type="ECO:0000256" key="3">
    <source>
        <dbReference type="ARBA" id="ARBA00022737"/>
    </source>
</evidence>
<keyword evidence="2" id="KW-0597">Phosphoprotein</keyword>